<dbReference type="Proteomes" id="UP000183410">
    <property type="component" value="Unassembled WGS sequence"/>
</dbReference>
<feature type="domain" description="DUF6906" evidence="1">
    <location>
        <begin position="1"/>
        <end position="49"/>
    </location>
</feature>
<name>A0A1I2GXD6_9BACL</name>
<keyword evidence="3" id="KW-1185">Reference proteome</keyword>
<accession>A0A1I2GXD6</accession>
<gene>
    <name evidence="2" type="ORF">SAMN04487969_11931</name>
</gene>
<proteinExistence type="predicted"/>
<sequence length="50" mass="5685">MKNGKRPTRRQQAAIAAAGLTVENWLVTKHLPNELHLVHRFASAKRIIQL</sequence>
<dbReference type="InterPro" id="IPR054201">
    <property type="entry name" value="DUF6906"/>
</dbReference>
<dbReference type="Pfam" id="PF21847">
    <property type="entry name" value="DUF6906"/>
    <property type="match status" value="1"/>
</dbReference>
<dbReference type="AlphaFoldDB" id="A0A1I2GXD6"/>
<dbReference type="EMBL" id="FONN01000019">
    <property type="protein sequence ID" value="SFF22604.1"/>
    <property type="molecule type" value="Genomic_DNA"/>
</dbReference>
<evidence type="ECO:0000259" key="1">
    <source>
        <dbReference type="Pfam" id="PF21847"/>
    </source>
</evidence>
<reference evidence="3" key="1">
    <citation type="submission" date="2016-10" db="EMBL/GenBank/DDBJ databases">
        <authorList>
            <person name="Varghese N."/>
            <person name="Submissions S."/>
        </authorList>
    </citation>
    <scope>NUCLEOTIDE SEQUENCE [LARGE SCALE GENOMIC DNA]</scope>
    <source>
        <strain evidence="3">CGMCC 1.10223</strain>
    </source>
</reference>
<protein>
    <recommendedName>
        <fullName evidence="1">DUF6906 domain-containing protein</fullName>
    </recommendedName>
</protein>
<dbReference type="RefSeq" id="WP_177218054.1">
    <property type="nucleotide sequence ID" value="NZ_FONN01000019.1"/>
</dbReference>
<evidence type="ECO:0000313" key="3">
    <source>
        <dbReference type="Proteomes" id="UP000183410"/>
    </source>
</evidence>
<organism evidence="2 3">
    <name type="scientific">Paenibacillus algorifonticola</name>
    <dbReference type="NCBI Taxonomy" id="684063"/>
    <lineage>
        <taxon>Bacteria</taxon>
        <taxon>Bacillati</taxon>
        <taxon>Bacillota</taxon>
        <taxon>Bacilli</taxon>
        <taxon>Bacillales</taxon>
        <taxon>Paenibacillaceae</taxon>
        <taxon>Paenibacillus</taxon>
    </lineage>
</organism>
<evidence type="ECO:0000313" key="2">
    <source>
        <dbReference type="EMBL" id="SFF22604.1"/>
    </source>
</evidence>